<organism evidence="1 2">
    <name type="scientific">Paenibacillus uliginis N3/975</name>
    <dbReference type="NCBI Taxonomy" id="1313296"/>
    <lineage>
        <taxon>Bacteria</taxon>
        <taxon>Bacillati</taxon>
        <taxon>Bacillota</taxon>
        <taxon>Bacilli</taxon>
        <taxon>Bacillales</taxon>
        <taxon>Paenibacillaceae</taxon>
        <taxon>Paenibacillus</taxon>
    </lineage>
</organism>
<dbReference type="RefSeq" id="WP_244562972.1">
    <property type="nucleotide sequence ID" value="NZ_LT840184.1"/>
</dbReference>
<protein>
    <submittedName>
        <fullName evidence="1">Alpha-L-fucosidase</fullName>
    </submittedName>
</protein>
<dbReference type="Proteomes" id="UP000192940">
    <property type="component" value="Chromosome I"/>
</dbReference>
<dbReference type="EMBL" id="LT840184">
    <property type="protein sequence ID" value="SMF75973.1"/>
    <property type="molecule type" value="Genomic_DNA"/>
</dbReference>
<proteinExistence type="predicted"/>
<name>A0A1X7GX84_9BACL</name>
<dbReference type="STRING" id="1313296.SAMN05661091_1264"/>
<evidence type="ECO:0000313" key="1">
    <source>
        <dbReference type="EMBL" id="SMF75973.1"/>
    </source>
</evidence>
<keyword evidence="2" id="KW-1185">Reference proteome</keyword>
<accession>A0A1X7GX84</accession>
<reference evidence="1 2" key="1">
    <citation type="submission" date="2017-04" db="EMBL/GenBank/DDBJ databases">
        <authorList>
            <person name="Afonso C.L."/>
            <person name="Miller P.J."/>
            <person name="Scott M.A."/>
            <person name="Spackman E."/>
            <person name="Goraichik I."/>
            <person name="Dimitrov K.M."/>
            <person name="Suarez D.L."/>
            <person name="Swayne D.E."/>
        </authorList>
    </citation>
    <scope>NUCLEOTIDE SEQUENCE [LARGE SCALE GENOMIC DNA]</scope>
    <source>
        <strain evidence="1 2">N3/975</strain>
    </source>
</reference>
<gene>
    <name evidence="1" type="ORF">SAMN05661091_1264</name>
</gene>
<dbReference type="AlphaFoldDB" id="A0A1X7GX84"/>
<evidence type="ECO:0000313" key="2">
    <source>
        <dbReference type="Proteomes" id="UP000192940"/>
    </source>
</evidence>
<sequence length="144" mass="16320">MDVPHAQISILRAADEEQELPALRCAEWNFKLIAPGTYELMLVSFKRYDKEWADLYTEPLLLEAAGQSIVKNLVEDAVDEHSPSCQHPYTAVLSRIGYVTWEQAGMQTLVIGSSKLKDPSPRFTEIWHADPVKLRAIRLVRVAD</sequence>